<evidence type="ECO:0000256" key="1">
    <source>
        <dbReference type="ARBA" id="ARBA00001946"/>
    </source>
</evidence>
<dbReference type="InterPro" id="IPR005844">
    <property type="entry name" value="A-D-PHexomutase_a/b/a-I"/>
</dbReference>
<dbReference type="STRING" id="1122154.SAMN02746068_00573"/>
<dbReference type="Pfam" id="PF02880">
    <property type="entry name" value="PGM_PMM_III"/>
    <property type="match status" value="1"/>
</dbReference>
<evidence type="ECO:0000313" key="7">
    <source>
        <dbReference type="EMBL" id="PCR99995.1"/>
    </source>
</evidence>
<gene>
    <name evidence="7" type="ORF">RR45_GL001395</name>
    <name evidence="8" type="ORF">SAMN02746068_00573</name>
</gene>
<dbReference type="GO" id="GO:0004615">
    <property type="term" value="F:phosphomannomutase activity"/>
    <property type="evidence" value="ECO:0007669"/>
    <property type="project" value="TreeGrafter"/>
</dbReference>
<evidence type="ECO:0000313" key="9">
    <source>
        <dbReference type="Proteomes" id="UP000185655"/>
    </source>
</evidence>
<feature type="domain" description="Alpha-D-phosphohexomutase alpha/beta/alpha" evidence="6">
    <location>
        <begin position="279"/>
        <end position="394"/>
    </location>
</feature>
<protein>
    <submittedName>
        <fullName evidence="7 8">Phosphomannomutase</fullName>
    </submittedName>
</protein>
<dbReference type="Gene3D" id="3.40.120.10">
    <property type="entry name" value="Alpha-D-Glucose-1,6-Bisphosphate, subunit A, domain 3"/>
    <property type="match status" value="3"/>
</dbReference>
<dbReference type="InterPro" id="IPR016055">
    <property type="entry name" value="A-D-PHexomutase_a/b/a-I/II/III"/>
</dbReference>
<evidence type="ECO:0000256" key="3">
    <source>
        <dbReference type="ARBA" id="ARBA00022553"/>
    </source>
</evidence>
<dbReference type="SUPFAM" id="SSF53738">
    <property type="entry name" value="Phosphoglucomutase, first 3 domains"/>
    <property type="match status" value="3"/>
</dbReference>
<feature type="domain" description="Alpha-D-phosphohexomutase alpha/beta/alpha" evidence="4">
    <location>
        <begin position="8"/>
        <end position="153"/>
    </location>
</feature>
<dbReference type="PRINTS" id="PR00509">
    <property type="entry name" value="PGMPMM"/>
</dbReference>
<dbReference type="InterPro" id="IPR005845">
    <property type="entry name" value="A-D-PHexomutase_a/b/a-II"/>
</dbReference>
<keyword evidence="10" id="KW-1185">Reference proteome</keyword>
<dbReference type="InterPro" id="IPR005846">
    <property type="entry name" value="A-D-PHexomutase_a/b/a-III"/>
</dbReference>
<reference evidence="8 9" key="2">
    <citation type="submission" date="2016-11" db="EMBL/GenBank/DDBJ databases">
        <authorList>
            <person name="Jaros S."/>
            <person name="Januszkiewicz K."/>
            <person name="Wedrychowicz H."/>
        </authorList>
    </citation>
    <scope>NUCLEOTIDE SEQUENCE [LARGE SCALE GENOMIC DNA]</scope>
    <source>
        <strain evidence="8 9">DSM 22330</strain>
    </source>
</reference>
<dbReference type="Gene3D" id="3.30.310.50">
    <property type="entry name" value="Alpha-D-phosphohexomutase, C-terminal domain"/>
    <property type="match status" value="1"/>
</dbReference>
<evidence type="ECO:0000259" key="6">
    <source>
        <dbReference type="Pfam" id="PF02880"/>
    </source>
</evidence>
<dbReference type="AlphaFoldDB" id="A0A1K2H8A6"/>
<feature type="domain" description="Alpha-D-phosphohexomutase alpha/beta/alpha" evidence="5">
    <location>
        <begin position="170"/>
        <end position="272"/>
    </location>
</feature>
<reference evidence="7 10" key="1">
    <citation type="submission" date="2014-12" db="EMBL/GenBank/DDBJ databases">
        <title>Draft genome sequences of 10 type strains of Lactococcus.</title>
        <authorList>
            <person name="Sun Z."/>
            <person name="Zhong Z."/>
            <person name="Liu W."/>
            <person name="Zhang W."/>
            <person name="Zhang H."/>
        </authorList>
    </citation>
    <scope>NUCLEOTIDE SEQUENCE [LARGE SCALE GENOMIC DNA]</scope>
    <source>
        <strain evidence="7 10">DSM 22330</strain>
    </source>
</reference>
<sequence>MQITDLQNGSDIRGIAIATPEYPITLTPEVAETVGRGLVNWLVVEKQLGNQLEQEKLTIAVGQDSRLSGDELKAALIAGITSQGAHVIDTALSTTPAMFKSTQFSDFDCDAAVMLTASHLPYYFNGIKIFSREGGAEHEDIHYILTHTAKNTQTSLGNISKKDLLTPYAQDLVNQIIKGVGLADSQPLTGYHILVDAGNGAGGYFAEKVLAVLGADTSGSQFLEPDGHFPNHIPNPDNPEAMASIRQAVLTHQADLGVIFDTDVDRSAVVDQFGNTLNRNNLIAVLSKIVLETTPGSTIVTNSPTSTHLKKFITQLGGKQVRYLCGYRNVINKAIKLNQEGVDTPLAIETSGHAAFRENDFLDDGAYVIAKILMLLPQLKAENRQLSDLISDLQQPVETQEIRFKINLADYRPYGEQVITDLGEFVAATADFDTDTDNEEGIRVNLTGDYGEGWFLLRMSLHEPLLVLQVENDVLGKNHLVFQRLAKFFKRYQPLDKSALEKLLQ</sequence>
<dbReference type="InterPro" id="IPR005841">
    <property type="entry name" value="Alpha-D-phosphohexomutase_SF"/>
</dbReference>
<accession>A0A1K2H8A6</accession>
<comment type="cofactor">
    <cofactor evidence="1">
        <name>Mg(2+)</name>
        <dbReference type="ChEBI" id="CHEBI:18420"/>
    </cofactor>
</comment>
<dbReference type="Proteomes" id="UP000218979">
    <property type="component" value="Unassembled WGS sequence"/>
</dbReference>
<dbReference type="Proteomes" id="UP000185655">
    <property type="component" value="Unassembled WGS sequence"/>
</dbReference>
<evidence type="ECO:0000259" key="4">
    <source>
        <dbReference type="Pfam" id="PF02878"/>
    </source>
</evidence>
<evidence type="ECO:0000259" key="5">
    <source>
        <dbReference type="Pfam" id="PF02879"/>
    </source>
</evidence>
<evidence type="ECO:0000313" key="10">
    <source>
        <dbReference type="Proteomes" id="UP000218979"/>
    </source>
</evidence>
<dbReference type="GO" id="GO:0005975">
    <property type="term" value="P:carbohydrate metabolic process"/>
    <property type="evidence" value="ECO:0007669"/>
    <property type="project" value="InterPro"/>
</dbReference>
<evidence type="ECO:0000256" key="2">
    <source>
        <dbReference type="ARBA" id="ARBA00010231"/>
    </source>
</evidence>
<dbReference type="PANTHER" id="PTHR42946">
    <property type="entry name" value="PHOSPHOHEXOSE MUTASE"/>
    <property type="match status" value="1"/>
</dbReference>
<name>A0A1K2H8A6_9LACT</name>
<organism evidence="8 9">
    <name type="scientific">Pseudolactococcus chungangensis CAU 28 = DSM 22330</name>
    <dbReference type="NCBI Taxonomy" id="1122154"/>
    <lineage>
        <taxon>Bacteria</taxon>
        <taxon>Bacillati</taxon>
        <taxon>Bacillota</taxon>
        <taxon>Bacilli</taxon>
        <taxon>Lactobacillales</taxon>
        <taxon>Streptococcaceae</taxon>
        <taxon>Pseudolactococcus</taxon>
    </lineage>
</organism>
<dbReference type="InterPro" id="IPR050060">
    <property type="entry name" value="Phosphoglucosamine_mutase"/>
</dbReference>
<comment type="similarity">
    <text evidence="2">Belongs to the phosphohexose mutase family.</text>
</comment>
<dbReference type="Pfam" id="PF02878">
    <property type="entry name" value="PGM_PMM_I"/>
    <property type="match status" value="1"/>
</dbReference>
<proteinExistence type="inferred from homology"/>
<keyword evidence="3" id="KW-0597">Phosphoprotein</keyword>
<dbReference type="OrthoDB" id="9806956at2"/>
<dbReference type="RefSeq" id="WP_031366676.1">
    <property type="nucleotide sequence ID" value="NZ_FPKS01000002.1"/>
</dbReference>
<dbReference type="Pfam" id="PF02879">
    <property type="entry name" value="PGM_PMM_II"/>
    <property type="match status" value="1"/>
</dbReference>
<dbReference type="PANTHER" id="PTHR42946:SF1">
    <property type="entry name" value="PHOSPHOGLUCOMUTASE (ALPHA-D-GLUCOSE-1,6-BISPHOSPHATE-DEPENDENT)"/>
    <property type="match status" value="1"/>
</dbReference>
<evidence type="ECO:0000313" key="8">
    <source>
        <dbReference type="EMBL" id="SFZ72141.1"/>
    </source>
</evidence>
<dbReference type="FunFam" id="3.40.120.10:FF:000010">
    <property type="entry name" value="phosphomannomutase/phosphoglucomutase isoform X1"/>
    <property type="match status" value="1"/>
</dbReference>
<dbReference type="EMBL" id="FPKS01000002">
    <property type="protein sequence ID" value="SFZ72141.1"/>
    <property type="molecule type" value="Genomic_DNA"/>
</dbReference>
<dbReference type="EMBL" id="JXJT01000032">
    <property type="protein sequence ID" value="PCR99995.1"/>
    <property type="molecule type" value="Genomic_DNA"/>
</dbReference>
<dbReference type="CDD" id="cd03089">
    <property type="entry name" value="PMM_PGM"/>
    <property type="match status" value="1"/>
</dbReference>